<gene>
    <name evidence="3" type="ORF">SAMN05421831_11654</name>
</gene>
<dbReference type="EMBL" id="FNYH01000016">
    <property type="protein sequence ID" value="SEI90140.1"/>
    <property type="molecule type" value="Genomic_DNA"/>
</dbReference>
<keyword evidence="4" id="KW-1185">Reference proteome</keyword>
<dbReference type="OrthoDB" id="6116449at2"/>
<reference evidence="4" key="1">
    <citation type="submission" date="2016-10" db="EMBL/GenBank/DDBJ databases">
        <authorList>
            <person name="Varghese N."/>
            <person name="Submissions S."/>
        </authorList>
    </citation>
    <scope>NUCLEOTIDE SEQUENCE [LARGE SCALE GENOMIC DNA]</scope>
    <source>
        <strain evidence="4">DSM 7165</strain>
    </source>
</reference>
<proteinExistence type="predicted"/>
<dbReference type="InterPro" id="IPR019734">
    <property type="entry name" value="TPR_rpt"/>
</dbReference>
<evidence type="ECO:0000313" key="3">
    <source>
        <dbReference type="EMBL" id="SEI90140.1"/>
    </source>
</evidence>
<feature type="repeat" description="TPR" evidence="1">
    <location>
        <begin position="96"/>
        <end position="129"/>
    </location>
</feature>
<feature type="chain" id="PRO_5017214555" evidence="2">
    <location>
        <begin position="27"/>
        <end position="439"/>
    </location>
</feature>
<accession>A0A1H6UPG5</accession>
<dbReference type="STRING" id="64971.SAMN05421831_11654"/>
<dbReference type="PROSITE" id="PS50005">
    <property type="entry name" value="TPR"/>
    <property type="match status" value="1"/>
</dbReference>
<dbReference type="Gene3D" id="1.25.40.10">
    <property type="entry name" value="Tetratricopeptide repeat domain"/>
    <property type="match status" value="1"/>
</dbReference>
<dbReference type="AlphaFoldDB" id="A0A1H6UPG5"/>
<dbReference type="Pfam" id="PF14559">
    <property type="entry name" value="TPR_19"/>
    <property type="match status" value="1"/>
</dbReference>
<evidence type="ECO:0000256" key="2">
    <source>
        <dbReference type="SAM" id="SignalP"/>
    </source>
</evidence>
<keyword evidence="1" id="KW-0802">TPR repeat</keyword>
<protein>
    <submittedName>
        <fullName evidence="3">Tetratricopeptide repeat-containing protein</fullName>
    </submittedName>
</protein>
<keyword evidence="2" id="KW-0732">Signal</keyword>
<organism evidence="3 4">
    <name type="scientific">Allopseudospirillum japonicum</name>
    <dbReference type="NCBI Taxonomy" id="64971"/>
    <lineage>
        <taxon>Bacteria</taxon>
        <taxon>Pseudomonadati</taxon>
        <taxon>Pseudomonadota</taxon>
        <taxon>Gammaproteobacteria</taxon>
        <taxon>Oceanospirillales</taxon>
        <taxon>Oceanospirillaceae</taxon>
        <taxon>Allopseudospirillum</taxon>
    </lineage>
</organism>
<feature type="signal peptide" evidence="2">
    <location>
        <begin position="1"/>
        <end position="26"/>
    </location>
</feature>
<dbReference type="RefSeq" id="WP_093312265.1">
    <property type="nucleotide sequence ID" value="NZ_FNYH01000016.1"/>
</dbReference>
<name>A0A1H6UPG5_9GAMM</name>
<dbReference type="Proteomes" id="UP000242999">
    <property type="component" value="Unassembled WGS sequence"/>
</dbReference>
<evidence type="ECO:0000256" key="1">
    <source>
        <dbReference type="PROSITE-ProRule" id="PRU00339"/>
    </source>
</evidence>
<sequence length="439" mass="50767">MKRIIKRQTWLKAVIGICVLGTHAYAQDELDISAVQAALAAGEVQTLYQKMQALEAKYAGEVTFDALLGQVALAADDPAYATWVLERVLLLAPYHAEARLDLARAYLALGNYLGAQEQLHALLALKPPASAQAAIEYYLAQTEQALAPAQDADYILLVLAQGYNDNASAYPQLDLGLLSLDEIASPYTRLQGVYQYQKAWDTHQAFQWTTSWSEQKHWRTQAQAFDTRLLNSQWAWQVFEDTKNYWQVFTEAGVLWLDDDNYRQHYGVGARAVWQLNKTHQLISRQSLRDYHFDSRKSEYTELSWQLDWRYQPHPRWRLDTSLALATEEADQQKPNGDAWSWEAGFGVEYVVAPAHILAADYSYQFKDYSHYYAEGLRYLPGFDVKREDKRQSASISWRWQWNSHWQMVLSGHWYEQDANLPLYTYDQYQAVLSLSYFH</sequence>
<dbReference type="InterPro" id="IPR011990">
    <property type="entry name" value="TPR-like_helical_dom_sf"/>
</dbReference>
<evidence type="ECO:0000313" key="4">
    <source>
        <dbReference type="Proteomes" id="UP000242999"/>
    </source>
</evidence>
<dbReference type="SUPFAM" id="SSF48452">
    <property type="entry name" value="TPR-like"/>
    <property type="match status" value="1"/>
</dbReference>